<comment type="caution">
    <text evidence="1">The sequence shown here is derived from an EMBL/GenBank/DDBJ whole genome shotgun (WGS) entry which is preliminary data.</text>
</comment>
<reference evidence="1" key="1">
    <citation type="journal article" date="2023" name="IMA Fungus">
        <title>Comparative genomic study of the Penicillium genus elucidates a diverse pangenome and 15 lateral gene transfer events.</title>
        <authorList>
            <person name="Petersen C."/>
            <person name="Sorensen T."/>
            <person name="Nielsen M.R."/>
            <person name="Sondergaard T.E."/>
            <person name="Sorensen J.L."/>
            <person name="Fitzpatrick D.A."/>
            <person name="Frisvad J.C."/>
            <person name="Nielsen K.L."/>
        </authorList>
    </citation>
    <scope>NUCLEOTIDE SEQUENCE</scope>
    <source>
        <strain evidence="1">IBT 12815</strain>
    </source>
</reference>
<keyword evidence="2" id="KW-1185">Reference proteome</keyword>
<protein>
    <submittedName>
        <fullName evidence="1">Ankyrin repeat-containing domain protein</fullName>
    </submittedName>
</protein>
<sequence>MYGSVPTLYELLEKSNFDGDKFLPASAMRAADQILRWGSVARLKILFLDDQAGQQLQNYEFFQLIIKKWDEGRLFTNPWHKERQNWDIVFDLVDNVSEKMTEEHWGNELLCLAAGVGCMPIVQREGELRNELLRANQLEEKQSSFGKSTHQSIGQAVLGNHVDIVEYLLRQDGIEAHLRYRNYRGENVLHLASGLCNPEIFRILIPRFQEGINREDVQGDVPLLRIIMSPLASRYESANVFLSQSSLNRSSLSLGWQRDSLRAAMSRLDLDLCCILIWIGNINPVATLTYGNESQINTKEGGPRNDGSLLGNLVDLLISESEGNSAQLTGSVEEALVLVLLSLPLCQWS</sequence>
<dbReference type="Gene3D" id="1.25.40.20">
    <property type="entry name" value="Ankyrin repeat-containing domain"/>
    <property type="match status" value="1"/>
</dbReference>
<name>A0AAD6EDK1_9EURO</name>
<organism evidence="1 2">
    <name type="scientific">Penicillium hordei</name>
    <dbReference type="NCBI Taxonomy" id="40994"/>
    <lineage>
        <taxon>Eukaryota</taxon>
        <taxon>Fungi</taxon>
        <taxon>Dikarya</taxon>
        <taxon>Ascomycota</taxon>
        <taxon>Pezizomycotina</taxon>
        <taxon>Eurotiomycetes</taxon>
        <taxon>Eurotiomycetidae</taxon>
        <taxon>Eurotiales</taxon>
        <taxon>Aspergillaceae</taxon>
        <taxon>Penicillium</taxon>
    </lineage>
</organism>
<dbReference type="GeneID" id="81581450"/>
<dbReference type="AlphaFoldDB" id="A0AAD6EDK1"/>
<dbReference type="RefSeq" id="XP_056756203.1">
    <property type="nucleotide sequence ID" value="XM_056891208.1"/>
</dbReference>
<accession>A0AAD6EDK1</accession>
<gene>
    <name evidence="1" type="ORF">N7537_000150</name>
</gene>
<dbReference type="EMBL" id="JAQJAE010000001">
    <property type="protein sequence ID" value="KAJ5615036.1"/>
    <property type="molecule type" value="Genomic_DNA"/>
</dbReference>
<proteinExistence type="predicted"/>
<reference evidence="1" key="2">
    <citation type="submission" date="2023-01" db="EMBL/GenBank/DDBJ databases">
        <authorList>
            <person name="Petersen C."/>
        </authorList>
    </citation>
    <scope>NUCLEOTIDE SEQUENCE</scope>
    <source>
        <strain evidence="1">IBT 12815</strain>
    </source>
</reference>
<dbReference type="SUPFAM" id="SSF48403">
    <property type="entry name" value="Ankyrin repeat"/>
    <property type="match status" value="1"/>
</dbReference>
<evidence type="ECO:0000313" key="1">
    <source>
        <dbReference type="EMBL" id="KAJ5615036.1"/>
    </source>
</evidence>
<evidence type="ECO:0000313" key="2">
    <source>
        <dbReference type="Proteomes" id="UP001213799"/>
    </source>
</evidence>
<dbReference type="Proteomes" id="UP001213799">
    <property type="component" value="Unassembled WGS sequence"/>
</dbReference>
<dbReference type="InterPro" id="IPR036770">
    <property type="entry name" value="Ankyrin_rpt-contain_sf"/>
</dbReference>